<dbReference type="Proteomes" id="UP000075583">
    <property type="component" value="Unassembled WGS sequence"/>
</dbReference>
<dbReference type="InterPro" id="IPR015424">
    <property type="entry name" value="PyrdxlP-dep_Trfase"/>
</dbReference>
<dbReference type="GO" id="GO:0008483">
    <property type="term" value="F:transaminase activity"/>
    <property type="evidence" value="ECO:0007669"/>
    <property type="project" value="TreeGrafter"/>
</dbReference>
<dbReference type="InterPro" id="IPR015421">
    <property type="entry name" value="PyrdxlP-dep_Trfase_major"/>
</dbReference>
<evidence type="ECO:0000256" key="3">
    <source>
        <dbReference type="PIRSR" id="PIRSR000390-1"/>
    </source>
</evidence>
<keyword evidence="1 4" id="KW-0663">Pyridoxal phosphate</keyword>
<dbReference type="RefSeq" id="WP_062588450.1">
    <property type="nucleotide sequence ID" value="NZ_LQZQ01000002.1"/>
</dbReference>
<evidence type="ECO:0000313" key="6">
    <source>
        <dbReference type="EMBL" id="KYG81481.1"/>
    </source>
</evidence>
<organism evidence="6 7">
    <name type="scientific">Roseivirga ehrenbergii (strain DSM 102268 / JCM 13514 / KCTC 12282 / NCIMB 14502 / KMM 6017)</name>
    <dbReference type="NCBI Taxonomy" id="279360"/>
    <lineage>
        <taxon>Bacteria</taxon>
        <taxon>Pseudomonadati</taxon>
        <taxon>Bacteroidota</taxon>
        <taxon>Cytophagia</taxon>
        <taxon>Cytophagales</taxon>
        <taxon>Roseivirgaceae</taxon>
        <taxon>Roseivirga</taxon>
    </lineage>
</organism>
<dbReference type="OrthoDB" id="9804264at2"/>
<accession>A0A150XS04</accession>
<feature type="modified residue" description="N6-(pyridoxal phosphate)lysine" evidence="4">
    <location>
        <position position="186"/>
    </location>
</feature>
<dbReference type="Pfam" id="PF01041">
    <property type="entry name" value="DegT_DnrJ_EryC1"/>
    <property type="match status" value="1"/>
</dbReference>
<proteinExistence type="inferred from homology"/>
<feature type="active site" description="Proton acceptor" evidence="3">
    <location>
        <position position="186"/>
    </location>
</feature>
<evidence type="ECO:0000256" key="5">
    <source>
        <dbReference type="RuleBase" id="RU004508"/>
    </source>
</evidence>
<keyword evidence="7" id="KW-1185">Reference proteome</keyword>
<dbReference type="PANTHER" id="PTHR30244:SF36">
    <property type="entry name" value="3-OXO-GLUCOSE-6-PHOSPHATE:GLUTAMATE AMINOTRANSFERASE"/>
    <property type="match status" value="1"/>
</dbReference>
<comment type="similarity">
    <text evidence="2 5">Belongs to the DegT/DnrJ/EryC1 family.</text>
</comment>
<reference evidence="6" key="1">
    <citation type="submission" date="2016-01" db="EMBL/GenBank/DDBJ databases">
        <title>Genome sequencing of Roseivirga ehrenbergii KMM 6017.</title>
        <authorList>
            <person name="Selvaratnam C."/>
            <person name="Thevarajoo S."/>
            <person name="Goh K.M."/>
            <person name="Ee R."/>
            <person name="Chan K.-G."/>
            <person name="Chong C.S."/>
        </authorList>
    </citation>
    <scope>NUCLEOTIDE SEQUENCE [LARGE SCALE GENOMIC DNA]</scope>
    <source>
        <strain evidence="6">KMM 6017</strain>
    </source>
</reference>
<dbReference type="InterPro" id="IPR000653">
    <property type="entry name" value="DegT/StrS_aminotransferase"/>
</dbReference>
<dbReference type="PANTHER" id="PTHR30244">
    <property type="entry name" value="TRANSAMINASE"/>
    <property type="match status" value="1"/>
</dbReference>
<dbReference type="GO" id="GO:0000271">
    <property type="term" value="P:polysaccharide biosynthetic process"/>
    <property type="evidence" value="ECO:0007669"/>
    <property type="project" value="TreeGrafter"/>
</dbReference>
<dbReference type="EMBL" id="LQZQ01000002">
    <property type="protein sequence ID" value="KYG81481.1"/>
    <property type="molecule type" value="Genomic_DNA"/>
</dbReference>
<evidence type="ECO:0000256" key="1">
    <source>
        <dbReference type="ARBA" id="ARBA00022898"/>
    </source>
</evidence>
<dbReference type="AlphaFoldDB" id="A0A150XS04"/>
<name>A0A150XS04_ROSEK</name>
<dbReference type="GO" id="GO:0030170">
    <property type="term" value="F:pyridoxal phosphate binding"/>
    <property type="evidence" value="ECO:0007669"/>
    <property type="project" value="TreeGrafter"/>
</dbReference>
<evidence type="ECO:0000256" key="2">
    <source>
        <dbReference type="ARBA" id="ARBA00037999"/>
    </source>
</evidence>
<evidence type="ECO:0000256" key="4">
    <source>
        <dbReference type="PIRSR" id="PIRSR000390-2"/>
    </source>
</evidence>
<dbReference type="Gene3D" id="3.40.640.10">
    <property type="entry name" value="Type I PLP-dependent aspartate aminotransferase-like (Major domain)"/>
    <property type="match status" value="1"/>
</dbReference>
<dbReference type="InterPro" id="IPR015422">
    <property type="entry name" value="PyrdxlP-dep_Trfase_small"/>
</dbReference>
<gene>
    <name evidence="6" type="ORF">MB14_12870</name>
</gene>
<dbReference type="CDD" id="cd00616">
    <property type="entry name" value="AHBA_syn"/>
    <property type="match status" value="1"/>
</dbReference>
<evidence type="ECO:0000313" key="7">
    <source>
        <dbReference type="Proteomes" id="UP000075583"/>
    </source>
</evidence>
<dbReference type="Gene3D" id="3.90.1150.10">
    <property type="entry name" value="Aspartate Aminotransferase, domain 1"/>
    <property type="match status" value="1"/>
</dbReference>
<comment type="caution">
    <text evidence="6">The sequence shown here is derived from an EMBL/GenBank/DDBJ whole genome shotgun (WGS) entry which is preliminary data.</text>
</comment>
<sequence>MEIPFLDLKRQYLSIKPEVDAAIQSVIDEHRFIGGEVVSSFEKAFAKAHKVKYCIGLGNATDALFVILKSLGIGNGDEVIVPAHGWLSAAEMVSLSGATPVFADVEMKRFGLDPISVEEKITARTKAIIPIHLYGQICEIEALAELAKKHNLYLIEDAAQAHFAEKDGKMPGSWGIASAFSFYPSKILGAFGDGGAILTNDDIFANQCRMFANHGGLSKNDHQVKGINSRLDTLQAAVLNVKLKYVGEWIEARNRIAKRYSEAFAAIEGIITPAVNETETHNFHIYCIRTKRRDALKAHLQNAGISTEIHYPLASPLTPAFNSNDWLENFPNSSQLQNEVLSMPIYPELTEAEIGYIIEKVKEFKQ</sequence>
<dbReference type="PIRSF" id="PIRSF000390">
    <property type="entry name" value="PLP_StrS"/>
    <property type="match status" value="1"/>
</dbReference>
<dbReference type="SUPFAM" id="SSF53383">
    <property type="entry name" value="PLP-dependent transferases"/>
    <property type="match status" value="1"/>
</dbReference>
<protein>
    <submittedName>
        <fullName evidence="6">Erythromycin biosynthesis sensory transduction protein eryC1</fullName>
    </submittedName>
</protein>
<dbReference type="STRING" id="279360.MB14_12870"/>